<dbReference type="GO" id="GO:0008270">
    <property type="term" value="F:zinc ion binding"/>
    <property type="evidence" value="ECO:0007669"/>
    <property type="project" value="UniProtKB-KW"/>
</dbReference>
<dbReference type="PRINTS" id="PR01217">
    <property type="entry name" value="PRICHEXTENSN"/>
</dbReference>
<dbReference type="InterPro" id="IPR013087">
    <property type="entry name" value="Znf_C2H2_type"/>
</dbReference>
<keyword evidence="1" id="KW-0863">Zinc-finger</keyword>
<keyword evidence="1" id="KW-0479">Metal-binding</keyword>
<feature type="compositionally biased region" description="Basic residues" evidence="2">
    <location>
        <begin position="52"/>
        <end position="62"/>
    </location>
</feature>
<evidence type="ECO:0000313" key="4">
    <source>
        <dbReference type="EMBL" id="KAG5163003.1"/>
    </source>
</evidence>
<feature type="compositionally biased region" description="Pro residues" evidence="2">
    <location>
        <begin position="257"/>
        <end position="266"/>
    </location>
</feature>
<protein>
    <recommendedName>
        <fullName evidence="3">C2H2-type domain-containing protein</fullName>
    </recommendedName>
</protein>
<evidence type="ECO:0000256" key="1">
    <source>
        <dbReference type="PROSITE-ProRule" id="PRU00042"/>
    </source>
</evidence>
<keyword evidence="1" id="KW-0862">Zinc</keyword>
<feature type="compositionally biased region" description="Pro residues" evidence="2">
    <location>
        <begin position="317"/>
        <end position="328"/>
    </location>
</feature>
<reference evidence="4" key="1">
    <citation type="submission" date="2021-02" db="EMBL/GenBank/DDBJ databases">
        <title>Psilocybe cubensis genome.</title>
        <authorList>
            <person name="Mckernan K.J."/>
            <person name="Crawford S."/>
            <person name="Trippe A."/>
            <person name="Kane L.T."/>
            <person name="Mclaughlin S."/>
        </authorList>
    </citation>
    <scope>NUCLEOTIDE SEQUENCE [LARGE SCALE GENOMIC DNA]</scope>
    <source>
        <strain evidence="4">MGC-MH-2018</strain>
    </source>
</reference>
<dbReference type="OrthoDB" id="10596388at2759"/>
<name>A0A8H7XNS1_PSICU</name>
<feature type="compositionally biased region" description="Low complexity" evidence="2">
    <location>
        <begin position="206"/>
        <end position="215"/>
    </location>
</feature>
<dbReference type="PROSITE" id="PS50157">
    <property type="entry name" value="ZINC_FINGER_C2H2_2"/>
    <property type="match status" value="1"/>
</dbReference>
<feature type="compositionally biased region" description="Low complexity" evidence="2">
    <location>
        <begin position="329"/>
        <end position="343"/>
    </location>
</feature>
<feature type="domain" description="C2H2-type" evidence="3">
    <location>
        <begin position="444"/>
        <end position="480"/>
    </location>
</feature>
<sequence length="493" mass="53576">MVDREELLQDDASPATPRTYTGRFRIDNRPVDDNSDGTPQPPSYVPSAIARKIMKGSKRGKGKSSQGSSPSPVPTYRIIRGPPSDIGPPSRRHDGSSQMSSRSISVPSESEPPSTSVTRVSSPDREASSAGPSSSRSSPWGMPGSTSPRRRTQTSKLRNVMIAQDPASPQYCDTDVEVEVEVEAPPSPPYVPHPHPPATPPPRVFPPRSSHPSVSTSLRHASLPPSLSYHHVPSHTRHPSLPPDTASECPADSRYPSVPPSTPPSLTPRLRHPSLRSASPWPYPASPSKNPPLRPRSSHSAILPRPPSQRPASPSLSSPPPLPAPAPPIASSTSASTSASTSTDTNTNVGRRRAKGNSKSNSSDGSSRPPTEAIIHCQWESCKFVITGIQNFGKHLKQEHRLPVVQHGRQSGPVVQCNWGQCGVEIAGLELYIHILQIHLKFGYHCRGLQKDGKSRCEYRPNRLDTLERHYKAIHPGEKRQWDETLLAVLPPR</sequence>
<feature type="compositionally biased region" description="Low complexity" evidence="2">
    <location>
        <begin position="357"/>
        <end position="367"/>
    </location>
</feature>
<feature type="compositionally biased region" description="Low complexity" evidence="2">
    <location>
        <begin position="128"/>
        <end position="145"/>
    </location>
</feature>
<feature type="compositionally biased region" description="Pro residues" evidence="2">
    <location>
        <begin position="281"/>
        <end position="294"/>
    </location>
</feature>
<gene>
    <name evidence="4" type="ORF">JR316_011870</name>
</gene>
<dbReference type="AlphaFoldDB" id="A0A8H7XNS1"/>
<feature type="compositionally biased region" description="Low complexity" evidence="2">
    <location>
        <begin position="100"/>
        <end position="121"/>
    </location>
</feature>
<comment type="caution">
    <text evidence="4">The sequence shown here is derived from an EMBL/GenBank/DDBJ whole genome shotgun (WGS) entry which is preliminary data.</text>
</comment>
<organism evidence="4">
    <name type="scientific">Psilocybe cubensis</name>
    <name type="common">Psychedelic mushroom</name>
    <name type="synonym">Stropharia cubensis</name>
    <dbReference type="NCBI Taxonomy" id="181762"/>
    <lineage>
        <taxon>Eukaryota</taxon>
        <taxon>Fungi</taxon>
        <taxon>Dikarya</taxon>
        <taxon>Basidiomycota</taxon>
        <taxon>Agaricomycotina</taxon>
        <taxon>Agaricomycetes</taxon>
        <taxon>Agaricomycetidae</taxon>
        <taxon>Agaricales</taxon>
        <taxon>Agaricineae</taxon>
        <taxon>Strophariaceae</taxon>
        <taxon>Psilocybe</taxon>
    </lineage>
</organism>
<dbReference type="EMBL" id="JAFIQS010000016">
    <property type="protein sequence ID" value="KAG5163003.1"/>
    <property type="molecule type" value="Genomic_DNA"/>
</dbReference>
<accession>A0A8H7XNS1</accession>
<feature type="region of interest" description="Disordered" evidence="2">
    <location>
        <begin position="1"/>
        <end position="370"/>
    </location>
</feature>
<evidence type="ECO:0000259" key="3">
    <source>
        <dbReference type="PROSITE" id="PS50157"/>
    </source>
</evidence>
<feature type="compositionally biased region" description="Pro residues" evidence="2">
    <location>
        <begin position="185"/>
        <end position="205"/>
    </location>
</feature>
<evidence type="ECO:0000256" key="2">
    <source>
        <dbReference type="SAM" id="MobiDB-lite"/>
    </source>
</evidence>
<proteinExistence type="predicted"/>